<feature type="transmembrane region" description="Helical" evidence="10">
    <location>
        <begin position="182"/>
        <end position="204"/>
    </location>
</feature>
<evidence type="ECO:0000313" key="12">
    <source>
        <dbReference type="Proteomes" id="UP000320314"/>
    </source>
</evidence>
<dbReference type="Proteomes" id="UP000320314">
    <property type="component" value="Unassembled WGS sequence"/>
</dbReference>
<keyword evidence="8 10" id="KW-0975">Bacterial flagellum</keyword>
<evidence type="ECO:0000256" key="6">
    <source>
        <dbReference type="ARBA" id="ARBA00022989"/>
    </source>
</evidence>
<dbReference type="NCBIfam" id="TIGR01400">
    <property type="entry name" value="fliR"/>
    <property type="match status" value="1"/>
</dbReference>
<dbReference type="PRINTS" id="PR00953">
    <property type="entry name" value="TYPE3IMRPROT"/>
</dbReference>
<sequence>MISDPQGTVLALFAAFCRIGACFMTLPGFGSLRVPMRVRALLALALSLAILPMVWSTVYPKVTADLGAGPSSYLRLVGSEVLIGATLGLVARYYVLALQFASVSVSMLIGFNSMSSLDIPEATPQTELATLINFVGLLLLFVLNFHAIVIRALVNSYDFMPLGQVFDPQMALSTLADTLSSAFMVILQLTSPFLVYSLVFNITIGMINKLAPQIPIYFISLPFIITGGLILFYYGSSEFFDVFVRQFPTVFLGQ</sequence>
<keyword evidence="11" id="KW-0282">Flagellum</keyword>
<name>A0A506U2U9_9HYPH</name>
<feature type="transmembrane region" description="Helical" evidence="10">
    <location>
        <begin position="91"/>
        <end position="111"/>
    </location>
</feature>
<evidence type="ECO:0000313" key="11">
    <source>
        <dbReference type="EMBL" id="TPW26909.1"/>
    </source>
</evidence>
<keyword evidence="4 10" id="KW-1003">Cell membrane</keyword>
<keyword evidence="5 10" id="KW-0812">Transmembrane</keyword>
<comment type="function">
    <text evidence="1 10">Role in flagellar biosynthesis.</text>
</comment>
<evidence type="ECO:0000256" key="4">
    <source>
        <dbReference type="ARBA" id="ARBA00022475"/>
    </source>
</evidence>
<feature type="transmembrane region" description="Helical" evidence="10">
    <location>
        <begin position="216"/>
        <end position="235"/>
    </location>
</feature>
<comment type="caution">
    <text evidence="11">The sequence shown here is derived from an EMBL/GenBank/DDBJ whole genome shotgun (WGS) entry which is preliminary data.</text>
</comment>
<evidence type="ECO:0000256" key="1">
    <source>
        <dbReference type="ARBA" id="ARBA00002578"/>
    </source>
</evidence>
<keyword evidence="11" id="KW-0966">Cell projection</keyword>
<keyword evidence="11" id="KW-0969">Cilium</keyword>
<dbReference type="InterPro" id="IPR002010">
    <property type="entry name" value="T3SS_IM_R"/>
</dbReference>
<dbReference type="GO" id="GO:0006605">
    <property type="term" value="P:protein targeting"/>
    <property type="evidence" value="ECO:0007669"/>
    <property type="project" value="UniProtKB-UniRule"/>
</dbReference>
<organism evidence="11 12">
    <name type="scientific">Pararhizobium mangrovi</name>
    <dbReference type="NCBI Taxonomy" id="2590452"/>
    <lineage>
        <taxon>Bacteria</taxon>
        <taxon>Pseudomonadati</taxon>
        <taxon>Pseudomonadota</taxon>
        <taxon>Alphaproteobacteria</taxon>
        <taxon>Hyphomicrobiales</taxon>
        <taxon>Rhizobiaceae</taxon>
        <taxon>Rhizobium/Agrobacterium group</taxon>
        <taxon>Pararhizobium</taxon>
    </lineage>
</organism>
<dbReference type="PANTHER" id="PTHR30065:SF1">
    <property type="entry name" value="SURFACE PRESENTATION OF ANTIGENS PROTEIN SPAR"/>
    <property type="match status" value="1"/>
</dbReference>
<dbReference type="AlphaFoldDB" id="A0A506U2U9"/>
<evidence type="ECO:0000256" key="3">
    <source>
        <dbReference type="ARBA" id="ARBA00021717"/>
    </source>
</evidence>
<keyword evidence="6 10" id="KW-1133">Transmembrane helix</keyword>
<dbReference type="GO" id="GO:0009425">
    <property type="term" value="C:bacterial-type flagellum basal body"/>
    <property type="evidence" value="ECO:0007669"/>
    <property type="project" value="UniProtKB-SubCell"/>
</dbReference>
<keyword evidence="12" id="KW-1185">Reference proteome</keyword>
<feature type="transmembrane region" description="Helical" evidence="10">
    <location>
        <begin position="6"/>
        <end position="26"/>
    </location>
</feature>
<dbReference type="OrthoDB" id="9779817at2"/>
<feature type="transmembrane region" description="Helical" evidence="10">
    <location>
        <begin position="38"/>
        <end position="58"/>
    </location>
</feature>
<comment type="similarity">
    <text evidence="2 10">Belongs to the FliR/MopE/SpaR family.</text>
</comment>
<evidence type="ECO:0000256" key="8">
    <source>
        <dbReference type="ARBA" id="ARBA00023143"/>
    </source>
</evidence>
<evidence type="ECO:0000256" key="5">
    <source>
        <dbReference type="ARBA" id="ARBA00022692"/>
    </source>
</evidence>
<dbReference type="RefSeq" id="WP_141167525.1">
    <property type="nucleotide sequence ID" value="NZ_VHLH01000025.1"/>
</dbReference>
<proteinExistence type="inferred from homology"/>
<protein>
    <recommendedName>
        <fullName evidence="3 9">Flagellar biosynthetic protein FliR</fullName>
    </recommendedName>
</protein>
<evidence type="ECO:0000256" key="9">
    <source>
        <dbReference type="NCBIfam" id="TIGR01400"/>
    </source>
</evidence>
<evidence type="ECO:0000256" key="10">
    <source>
        <dbReference type="RuleBase" id="RU362071"/>
    </source>
</evidence>
<evidence type="ECO:0000256" key="2">
    <source>
        <dbReference type="ARBA" id="ARBA00009772"/>
    </source>
</evidence>
<dbReference type="InterPro" id="IPR006303">
    <property type="entry name" value="FliR"/>
</dbReference>
<dbReference type="Pfam" id="PF01311">
    <property type="entry name" value="Bac_export_1"/>
    <property type="match status" value="1"/>
</dbReference>
<evidence type="ECO:0000256" key="7">
    <source>
        <dbReference type="ARBA" id="ARBA00023136"/>
    </source>
</evidence>
<accession>A0A506U2U9</accession>
<comment type="subcellular location">
    <subcellularLocation>
        <location evidence="10">Cell membrane</location>
        <topology evidence="10">Multi-pass membrane protein</topology>
    </subcellularLocation>
    <subcellularLocation>
        <location evidence="10">Bacterial flagellum basal body</location>
    </subcellularLocation>
</comment>
<feature type="transmembrane region" description="Helical" evidence="10">
    <location>
        <begin position="131"/>
        <end position="154"/>
    </location>
</feature>
<keyword evidence="7 10" id="KW-0472">Membrane</keyword>
<dbReference type="GO" id="GO:0044780">
    <property type="term" value="P:bacterial-type flagellum assembly"/>
    <property type="evidence" value="ECO:0007669"/>
    <property type="project" value="UniProtKB-UniRule"/>
</dbReference>
<dbReference type="GO" id="GO:0005886">
    <property type="term" value="C:plasma membrane"/>
    <property type="evidence" value="ECO:0007669"/>
    <property type="project" value="UniProtKB-SubCell"/>
</dbReference>
<dbReference type="EMBL" id="VHLH01000025">
    <property type="protein sequence ID" value="TPW26909.1"/>
    <property type="molecule type" value="Genomic_DNA"/>
</dbReference>
<dbReference type="PANTHER" id="PTHR30065">
    <property type="entry name" value="FLAGELLAR BIOSYNTHETIC PROTEIN FLIR"/>
    <property type="match status" value="1"/>
</dbReference>
<gene>
    <name evidence="11" type="primary">fliR</name>
    <name evidence="11" type="ORF">FJU11_13120</name>
</gene>
<reference evidence="11 12" key="1">
    <citation type="submission" date="2019-06" db="EMBL/GenBank/DDBJ databases">
        <authorList>
            <person name="Li M."/>
        </authorList>
    </citation>
    <scope>NUCLEOTIDE SEQUENCE [LARGE SCALE GENOMIC DNA]</scope>
    <source>
        <strain evidence="11 12">BGMRC6574</strain>
    </source>
</reference>